<dbReference type="GO" id="GO:1990904">
    <property type="term" value="C:ribonucleoprotein complex"/>
    <property type="evidence" value="ECO:0007669"/>
    <property type="project" value="UniProtKB-KW"/>
</dbReference>
<dbReference type="AlphaFoldDB" id="A0A1T4QIC7"/>
<evidence type="ECO:0000256" key="5">
    <source>
        <dbReference type="ARBA" id="ARBA00022884"/>
    </source>
</evidence>
<dbReference type="STRING" id="118967.SAMN02745191_0026"/>
<evidence type="ECO:0000313" key="13">
    <source>
        <dbReference type="EMBL" id="SKA03241.1"/>
    </source>
</evidence>
<feature type="domain" description="KOW" evidence="12">
    <location>
        <begin position="2"/>
        <end position="29"/>
    </location>
</feature>
<dbReference type="InterPro" id="IPR014722">
    <property type="entry name" value="Rib_uL2_dom2"/>
</dbReference>
<dbReference type="RefSeq" id="WP_078712841.1">
    <property type="nucleotide sequence ID" value="NZ_FUWY01000010.1"/>
</dbReference>
<name>A0A1T4QIC7_9FIRM</name>
<dbReference type="SMART" id="SM00739">
    <property type="entry name" value="KOW"/>
    <property type="match status" value="1"/>
</dbReference>
<comment type="function">
    <text evidence="9 10">One of the proteins that surrounds the polypeptide exit tunnel on the outside of the subunit.</text>
</comment>
<evidence type="ECO:0000256" key="9">
    <source>
        <dbReference type="ARBA" id="ARBA00058688"/>
    </source>
</evidence>
<keyword evidence="5 10" id="KW-0694">RNA-binding</keyword>
<dbReference type="GO" id="GO:0003735">
    <property type="term" value="F:structural constituent of ribosome"/>
    <property type="evidence" value="ECO:0007669"/>
    <property type="project" value="InterPro"/>
</dbReference>
<dbReference type="Proteomes" id="UP000243297">
    <property type="component" value="Unassembled WGS sequence"/>
</dbReference>
<accession>A0A1T4QIC7</accession>
<evidence type="ECO:0000256" key="10">
    <source>
        <dbReference type="HAMAP-Rule" id="MF_01326"/>
    </source>
</evidence>
<comment type="similarity">
    <text evidence="2 10 11">Belongs to the universal ribosomal protein uL24 family.</text>
</comment>
<evidence type="ECO:0000313" key="14">
    <source>
        <dbReference type="Proteomes" id="UP000243297"/>
    </source>
</evidence>
<dbReference type="InterPro" id="IPR005825">
    <property type="entry name" value="Ribosomal_uL24_CS"/>
</dbReference>
<dbReference type="FunFam" id="2.30.30.30:FF:000004">
    <property type="entry name" value="50S ribosomal protein L24"/>
    <property type="match status" value="1"/>
</dbReference>
<dbReference type="EMBL" id="FUWY01000010">
    <property type="protein sequence ID" value="SKA03241.1"/>
    <property type="molecule type" value="Genomic_DNA"/>
</dbReference>
<keyword evidence="6 10" id="KW-0689">Ribosomal protein</keyword>
<dbReference type="CDD" id="cd06089">
    <property type="entry name" value="KOW_RPL26"/>
    <property type="match status" value="1"/>
</dbReference>
<dbReference type="PROSITE" id="PS01108">
    <property type="entry name" value="RIBOSOMAL_L24"/>
    <property type="match status" value="1"/>
</dbReference>
<dbReference type="NCBIfam" id="TIGR01079">
    <property type="entry name" value="rplX_bact"/>
    <property type="match status" value="1"/>
</dbReference>
<dbReference type="InterPro" id="IPR003256">
    <property type="entry name" value="Ribosomal_uL24"/>
</dbReference>
<protein>
    <recommendedName>
        <fullName evidence="8 10">Large ribosomal subunit protein uL24</fullName>
    </recommendedName>
</protein>
<dbReference type="HAMAP" id="MF_01326_B">
    <property type="entry name" value="Ribosomal_uL24_B"/>
    <property type="match status" value="1"/>
</dbReference>
<evidence type="ECO:0000256" key="7">
    <source>
        <dbReference type="ARBA" id="ARBA00023274"/>
    </source>
</evidence>
<reference evidence="14" key="1">
    <citation type="submission" date="2017-02" db="EMBL/GenBank/DDBJ databases">
        <authorList>
            <person name="Varghese N."/>
            <person name="Submissions S."/>
        </authorList>
    </citation>
    <scope>NUCLEOTIDE SEQUENCE [LARGE SCALE GENOMIC DNA]</scope>
    <source>
        <strain evidence="14">ATCC 25662</strain>
    </source>
</reference>
<dbReference type="PANTHER" id="PTHR12903">
    <property type="entry name" value="MITOCHONDRIAL RIBOSOMAL PROTEIN L24"/>
    <property type="match status" value="1"/>
</dbReference>
<dbReference type="InterPro" id="IPR008991">
    <property type="entry name" value="Translation_prot_SH3-like_sf"/>
</dbReference>
<dbReference type="InterPro" id="IPR057264">
    <property type="entry name" value="Ribosomal_uL24_C"/>
</dbReference>
<evidence type="ECO:0000256" key="1">
    <source>
        <dbReference type="ARBA" id="ARBA00004072"/>
    </source>
</evidence>
<proteinExistence type="inferred from homology"/>
<dbReference type="Pfam" id="PF17136">
    <property type="entry name" value="ribosomal_L24"/>
    <property type="match status" value="1"/>
</dbReference>
<evidence type="ECO:0000256" key="2">
    <source>
        <dbReference type="ARBA" id="ARBA00010618"/>
    </source>
</evidence>
<evidence type="ECO:0000256" key="3">
    <source>
        <dbReference type="ARBA" id="ARBA00011838"/>
    </source>
</evidence>
<evidence type="ECO:0000259" key="12">
    <source>
        <dbReference type="SMART" id="SM00739"/>
    </source>
</evidence>
<evidence type="ECO:0000256" key="4">
    <source>
        <dbReference type="ARBA" id="ARBA00022730"/>
    </source>
</evidence>
<dbReference type="InterPro" id="IPR005824">
    <property type="entry name" value="KOW"/>
</dbReference>
<dbReference type="OrthoDB" id="9807419at2"/>
<comment type="subunit">
    <text evidence="3 10">Part of the 50S ribosomal subunit.</text>
</comment>
<sequence length="107" mass="11582">MKIKKGDKVKVITGHYKGTIGEVTAVFPKEEKVIVEGVNLIKKSLKPTQANPDGGIIEKEAPIHVSNVMAYDSKAKTASRVGYKADGDKKVRVYKKSGAEIKGGKKK</sequence>
<dbReference type="Gene3D" id="2.30.30.30">
    <property type="match status" value="1"/>
</dbReference>
<dbReference type="GO" id="GO:0005840">
    <property type="term" value="C:ribosome"/>
    <property type="evidence" value="ECO:0007669"/>
    <property type="project" value="UniProtKB-KW"/>
</dbReference>
<dbReference type="InterPro" id="IPR041988">
    <property type="entry name" value="Ribosomal_uL24_KOW"/>
</dbReference>
<evidence type="ECO:0000256" key="11">
    <source>
        <dbReference type="RuleBase" id="RU003477"/>
    </source>
</evidence>
<organism evidence="13 14">
    <name type="scientific">Anaerorhabdus furcosa</name>
    <dbReference type="NCBI Taxonomy" id="118967"/>
    <lineage>
        <taxon>Bacteria</taxon>
        <taxon>Bacillati</taxon>
        <taxon>Bacillota</taxon>
        <taxon>Erysipelotrichia</taxon>
        <taxon>Erysipelotrichales</taxon>
        <taxon>Erysipelotrichaceae</taxon>
        <taxon>Anaerorhabdus</taxon>
    </lineage>
</organism>
<dbReference type="Pfam" id="PF00467">
    <property type="entry name" value="KOW"/>
    <property type="match status" value="1"/>
</dbReference>
<keyword evidence="4 10" id="KW-0699">rRNA-binding</keyword>
<gene>
    <name evidence="10" type="primary">rplX</name>
    <name evidence="13" type="ORF">SAMN02745191_0026</name>
</gene>
<evidence type="ECO:0000256" key="8">
    <source>
        <dbReference type="ARBA" id="ARBA00035206"/>
    </source>
</evidence>
<comment type="function">
    <text evidence="1 10">One of two assembly initiator proteins, it binds directly to the 5'-end of the 23S rRNA, where it nucleates assembly of the 50S subunit.</text>
</comment>
<keyword evidence="14" id="KW-1185">Reference proteome</keyword>
<evidence type="ECO:0000256" key="6">
    <source>
        <dbReference type="ARBA" id="ARBA00022980"/>
    </source>
</evidence>
<keyword evidence="7 10" id="KW-0687">Ribonucleoprotein</keyword>
<dbReference type="SUPFAM" id="SSF50104">
    <property type="entry name" value="Translation proteins SH3-like domain"/>
    <property type="match status" value="1"/>
</dbReference>
<dbReference type="GO" id="GO:0006412">
    <property type="term" value="P:translation"/>
    <property type="evidence" value="ECO:0007669"/>
    <property type="project" value="UniProtKB-UniRule"/>
</dbReference>
<dbReference type="GO" id="GO:0019843">
    <property type="term" value="F:rRNA binding"/>
    <property type="evidence" value="ECO:0007669"/>
    <property type="project" value="UniProtKB-UniRule"/>
</dbReference>